<dbReference type="RefSeq" id="WP_307351782.1">
    <property type="nucleotide sequence ID" value="NZ_JAUSVS010000009.1"/>
</dbReference>
<reference evidence="5 6" key="1">
    <citation type="submission" date="2023-07" db="EMBL/GenBank/DDBJ databases">
        <title>Genomic Encyclopedia of Type Strains, Phase IV (KMG-IV): sequencing the most valuable type-strain genomes for metagenomic binning, comparative biology and taxonomic classification.</title>
        <authorList>
            <person name="Goeker M."/>
        </authorList>
    </citation>
    <scope>NUCLEOTIDE SEQUENCE [LARGE SCALE GENOMIC DNA]</scope>
    <source>
        <strain evidence="5 6">DSM 18695</strain>
    </source>
</reference>
<dbReference type="Pfam" id="PF12802">
    <property type="entry name" value="MarR_2"/>
    <property type="match status" value="1"/>
</dbReference>
<evidence type="ECO:0000313" key="5">
    <source>
        <dbReference type="EMBL" id="MDQ0466000.1"/>
    </source>
</evidence>
<name>A0ABU0IVF2_9CAUL</name>
<comment type="caution">
    <text evidence="5">The sequence shown here is derived from an EMBL/GenBank/DDBJ whole genome shotgun (WGS) entry which is preliminary data.</text>
</comment>
<dbReference type="PROSITE" id="PS01117">
    <property type="entry name" value="HTH_MARR_1"/>
    <property type="match status" value="1"/>
</dbReference>
<evidence type="ECO:0000256" key="2">
    <source>
        <dbReference type="ARBA" id="ARBA00023125"/>
    </source>
</evidence>
<dbReference type="SUPFAM" id="SSF46785">
    <property type="entry name" value="Winged helix' DNA-binding domain"/>
    <property type="match status" value="1"/>
</dbReference>
<dbReference type="InterPro" id="IPR036388">
    <property type="entry name" value="WH-like_DNA-bd_sf"/>
</dbReference>
<dbReference type="InterPro" id="IPR039422">
    <property type="entry name" value="MarR/SlyA-like"/>
</dbReference>
<dbReference type="PANTHER" id="PTHR33164">
    <property type="entry name" value="TRANSCRIPTIONAL REGULATOR, MARR FAMILY"/>
    <property type="match status" value="1"/>
</dbReference>
<evidence type="ECO:0000256" key="3">
    <source>
        <dbReference type="ARBA" id="ARBA00023163"/>
    </source>
</evidence>
<keyword evidence="1" id="KW-0805">Transcription regulation</keyword>
<evidence type="ECO:0000313" key="6">
    <source>
        <dbReference type="Proteomes" id="UP001228905"/>
    </source>
</evidence>
<dbReference type="InterPro" id="IPR036390">
    <property type="entry name" value="WH_DNA-bd_sf"/>
</dbReference>
<dbReference type="InterPro" id="IPR000835">
    <property type="entry name" value="HTH_MarR-typ"/>
</dbReference>
<dbReference type="PROSITE" id="PS50995">
    <property type="entry name" value="HTH_MARR_2"/>
    <property type="match status" value="1"/>
</dbReference>
<dbReference type="InterPro" id="IPR023187">
    <property type="entry name" value="Tscrpt_reg_MarR-type_CS"/>
</dbReference>
<evidence type="ECO:0000259" key="4">
    <source>
        <dbReference type="PROSITE" id="PS50995"/>
    </source>
</evidence>
<dbReference type="GO" id="GO:0003677">
    <property type="term" value="F:DNA binding"/>
    <property type="evidence" value="ECO:0007669"/>
    <property type="project" value="UniProtKB-KW"/>
</dbReference>
<evidence type="ECO:0000256" key="1">
    <source>
        <dbReference type="ARBA" id="ARBA00023015"/>
    </source>
</evidence>
<organism evidence="5 6">
    <name type="scientific">Caulobacter ginsengisoli</name>
    <dbReference type="NCBI Taxonomy" id="400775"/>
    <lineage>
        <taxon>Bacteria</taxon>
        <taxon>Pseudomonadati</taxon>
        <taxon>Pseudomonadota</taxon>
        <taxon>Alphaproteobacteria</taxon>
        <taxon>Caulobacterales</taxon>
        <taxon>Caulobacteraceae</taxon>
        <taxon>Caulobacter</taxon>
    </lineage>
</organism>
<dbReference type="SMART" id="SM00347">
    <property type="entry name" value="HTH_MARR"/>
    <property type="match status" value="1"/>
</dbReference>
<sequence length="142" mass="15426">MTSPLYLLLKTAQKRVERWIETEAAAEGVSAAQAALVLVLGRNDGALIGDVAIALDVAPSAMTSMADRMVRAGFIERRADPRDGRSSRLFLTDKGWAIREKAVGLLDELEKQMNQDLPPADEAAVRNWLGNMAGKFGREDGT</sequence>
<dbReference type="PANTHER" id="PTHR33164:SF107">
    <property type="entry name" value="TRANSCRIPTIONAL REGULATORY PROTEIN"/>
    <property type="match status" value="1"/>
</dbReference>
<keyword evidence="3" id="KW-0804">Transcription</keyword>
<gene>
    <name evidence="5" type="ORF">QO010_003793</name>
</gene>
<dbReference type="Gene3D" id="1.10.10.10">
    <property type="entry name" value="Winged helix-like DNA-binding domain superfamily/Winged helix DNA-binding domain"/>
    <property type="match status" value="1"/>
</dbReference>
<feature type="domain" description="HTH marR-type" evidence="4">
    <location>
        <begin position="2"/>
        <end position="134"/>
    </location>
</feature>
<accession>A0ABU0IVF2</accession>
<protein>
    <submittedName>
        <fullName evidence="5">DNA-binding MarR family transcriptional regulator</fullName>
    </submittedName>
</protein>
<keyword evidence="2 5" id="KW-0238">DNA-binding</keyword>
<keyword evidence="6" id="KW-1185">Reference proteome</keyword>
<dbReference type="EMBL" id="JAUSVS010000009">
    <property type="protein sequence ID" value="MDQ0466000.1"/>
    <property type="molecule type" value="Genomic_DNA"/>
</dbReference>
<proteinExistence type="predicted"/>
<dbReference type="Proteomes" id="UP001228905">
    <property type="component" value="Unassembled WGS sequence"/>
</dbReference>